<feature type="signal peptide" evidence="2">
    <location>
        <begin position="1"/>
        <end position="18"/>
    </location>
</feature>
<dbReference type="AlphaFoldDB" id="A0A2J6SA90"/>
<dbReference type="FunFam" id="2.160.20.10:FF:000023">
    <property type="entry name" value="Exo-beta-1,3-glucanase Exg0"/>
    <property type="match status" value="1"/>
</dbReference>
<dbReference type="InterPro" id="IPR039279">
    <property type="entry name" value="QRT3-like"/>
</dbReference>
<evidence type="ECO:0000259" key="3">
    <source>
        <dbReference type="PROSITE" id="PS51212"/>
    </source>
</evidence>
<dbReference type="Pfam" id="PF12708">
    <property type="entry name" value="Pect-lyase_RHGA_epim"/>
    <property type="match status" value="2"/>
</dbReference>
<organism evidence="4 5">
    <name type="scientific">Hyaloscypha variabilis (strain UAMH 11265 / GT02V1 / F)</name>
    <name type="common">Meliniomyces variabilis</name>
    <dbReference type="NCBI Taxonomy" id="1149755"/>
    <lineage>
        <taxon>Eukaryota</taxon>
        <taxon>Fungi</taxon>
        <taxon>Dikarya</taxon>
        <taxon>Ascomycota</taxon>
        <taxon>Pezizomycotina</taxon>
        <taxon>Leotiomycetes</taxon>
        <taxon>Helotiales</taxon>
        <taxon>Hyaloscyphaceae</taxon>
        <taxon>Hyaloscypha</taxon>
        <taxon>Hyaloscypha variabilis</taxon>
    </lineage>
</organism>
<feature type="compositionally biased region" description="Low complexity" evidence="1">
    <location>
        <begin position="815"/>
        <end position="839"/>
    </location>
</feature>
<dbReference type="OrthoDB" id="1046782at2759"/>
<protein>
    <submittedName>
        <fullName evidence="4">Glycoside hydrolase family 55 protein</fullName>
    </submittedName>
</protein>
<evidence type="ECO:0000313" key="5">
    <source>
        <dbReference type="Proteomes" id="UP000235786"/>
    </source>
</evidence>
<name>A0A2J6SA90_HYAVF</name>
<dbReference type="InterPro" id="IPR012334">
    <property type="entry name" value="Pectin_lyas_fold"/>
</dbReference>
<feature type="region of interest" description="Disordered" evidence="1">
    <location>
        <begin position="811"/>
        <end position="839"/>
    </location>
</feature>
<dbReference type="Proteomes" id="UP000235786">
    <property type="component" value="Unassembled WGS sequence"/>
</dbReference>
<reference evidence="4 5" key="1">
    <citation type="submission" date="2016-04" db="EMBL/GenBank/DDBJ databases">
        <title>A degradative enzymes factory behind the ericoid mycorrhizal symbiosis.</title>
        <authorList>
            <consortium name="DOE Joint Genome Institute"/>
            <person name="Martino E."/>
            <person name="Morin E."/>
            <person name="Grelet G."/>
            <person name="Kuo A."/>
            <person name="Kohler A."/>
            <person name="Daghino S."/>
            <person name="Barry K."/>
            <person name="Choi C."/>
            <person name="Cichocki N."/>
            <person name="Clum A."/>
            <person name="Copeland A."/>
            <person name="Hainaut M."/>
            <person name="Haridas S."/>
            <person name="Labutti K."/>
            <person name="Lindquist E."/>
            <person name="Lipzen A."/>
            <person name="Khouja H.-R."/>
            <person name="Murat C."/>
            <person name="Ohm R."/>
            <person name="Olson A."/>
            <person name="Spatafora J."/>
            <person name="Veneault-Fourrey C."/>
            <person name="Henrissat B."/>
            <person name="Grigoriev I."/>
            <person name="Martin F."/>
            <person name="Perotto S."/>
        </authorList>
    </citation>
    <scope>NUCLEOTIDE SEQUENCE [LARGE SCALE GENOMIC DNA]</scope>
    <source>
        <strain evidence="4 5">F</strain>
    </source>
</reference>
<dbReference type="PROSITE" id="PS51212">
    <property type="entry name" value="WSC"/>
    <property type="match status" value="2"/>
</dbReference>
<proteinExistence type="predicted"/>
<feature type="domain" description="WSC" evidence="3">
    <location>
        <begin position="960"/>
        <end position="1058"/>
    </location>
</feature>
<feature type="domain" description="WSC" evidence="3">
    <location>
        <begin position="840"/>
        <end position="938"/>
    </location>
</feature>
<feature type="chain" id="PRO_5014385327" evidence="2">
    <location>
        <begin position="19"/>
        <end position="1066"/>
    </location>
</feature>
<dbReference type="InterPro" id="IPR002889">
    <property type="entry name" value="WSC_carb-bd"/>
</dbReference>
<sequence length="1066" mass="110498">MKLFKAALLSAFALGAWCEQFEIPEVANIVGKTLKEFGDYVHFQGNHSQASASTKRQSTAYWYETIDHQGISAFGPSGYTVFRNVKDYGATGNGVTDDTAAINAAISDGGRCGEGCASSTTTPAVVYFPAGTYLISSSIIDQYYTQLIGNPNDVPTLKATAGFSGFGLIDGDKYYTANLNWGSTNVFYRQVRNFIFDMTSIPATSSATGIHWPTAQATSLQNIVFQMSAASGTQHVGLFCESGSAGFATDLTFNGGLIGAQVGNQQFTMRNLVFNNCVTAISQIWDWGWVYQGISINNCQKGIDISSGGSSAQAVGSVTLVDSSITNTPIGIITAYSPPSSSPPTGGSLIIENLALSNVPVAIQLTGGSTVLAGSTGSTTIAAWGEGNKYGPTGPTSLEGPFTGNSRPGSLLSGGKYYVRSKPQYNTLAASSFSSVRSAGATGNGVTDDTTALQNIINSATAAGNVVFFDAGTYLVTKTLKIPPGAKLVGESYSVIMSSGSFFNNINSPQPVVQVGTAGSTGQVEWSDMIVSTQGAQAGATLIEWNLATSGGTPSGMWDVHIRIGGFTGSDLQVAQCTKDPGSTTINTACIGAYMSMHVTPSASGLYLENNWLWTADHDIDDPSNTQLTIYAGRGLFIESTAGTIWLVGTAVEHHTLYQYQLANTQNLYMGFIQTETPYYQPNPQAPAPFTAVSALNDPTFSNCAGQAANCYDAWGLRIVNSKNVLIYGAGHYSFFDNYVGTCNTGGGPENCQINIIDLEGTLSNINIYCLTTVGTINMISEAGSSLAVYSANVNVYGDTIALFQLAAGSGGSGTSPTTTSSVPTTLSTSTRSSSPTSSGWTFLGCYTDNVSARTLVNGEAVPGGAAAMTVEACQSTCLGLGYSLAGVEYADECYCGNSLSNGGGPAPDGNALCDMACAGNAAETCGGPDRLDLYSYGSGTTPSTSTTASTSASPTATGGWNFRGCYTDNVGGRTLGHGEPVPGGASAMTIEACQTVCQGLGYTLAGVEYADECYCDNSLQNGGTIAPDGNLQCNMKCDGNSAETCGGPNRLDLYSYGYGNGTAIP</sequence>
<dbReference type="PANTHER" id="PTHR33928:SF2">
    <property type="entry name" value="PECTATE LYASE SUPERFAMILY PROTEIN DOMAIN-CONTAINING PROTEIN-RELATED"/>
    <property type="match status" value="1"/>
</dbReference>
<dbReference type="EMBL" id="KZ613938">
    <property type="protein sequence ID" value="PMD47678.1"/>
    <property type="molecule type" value="Genomic_DNA"/>
</dbReference>
<keyword evidence="2" id="KW-0732">Signal</keyword>
<dbReference type="CDD" id="cd23668">
    <property type="entry name" value="GH55_beta13glucanase-like"/>
    <property type="match status" value="1"/>
</dbReference>
<dbReference type="PANTHER" id="PTHR33928">
    <property type="entry name" value="POLYGALACTURONASE QRT3"/>
    <property type="match status" value="1"/>
</dbReference>
<gene>
    <name evidence="4" type="ORF">L207DRAFT_628282</name>
</gene>
<keyword evidence="5" id="KW-1185">Reference proteome</keyword>
<dbReference type="InterPro" id="IPR024535">
    <property type="entry name" value="RHGA/B-epi-like_pectate_lyase"/>
</dbReference>
<dbReference type="Pfam" id="PF01822">
    <property type="entry name" value="WSC"/>
    <property type="match status" value="2"/>
</dbReference>
<dbReference type="Gene3D" id="2.160.20.10">
    <property type="entry name" value="Single-stranded right-handed beta-helix, Pectin lyase-like"/>
    <property type="match status" value="2"/>
</dbReference>
<dbReference type="FunFam" id="2.160.20.10:FF:000026">
    <property type="entry name" value="Exo-beta-1,3-glucanase Exg0"/>
    <property type="match status" value="1"/>
</dbReference>
<dbReference type="SUPFAM" id="SSF51126">
    <property type="entry name" value="Pectin lyase-like"/>
    <property type="match status" value="2"/>
</dbReference>
<dbReference type="SMART" id="SM00321">
    <property type="entry name" value="WSC"/>
    <property type="match status" value="2"/>
</dbReference>
<evidence type="ECO:0000256" key="1">
    <source>
        <dbReference type="SAM" id="MobiDB-lite"/>
    </source>
</evidence>
<dbReference type="STRING" id="1149755.A0A2J6SA90"/>
<accession>A0A2J6SA90</accession>
<dbReference type="InterPro" id="IPR011050">
    <property type="entry name" value="Pectin_lyase_fold/virulence"/>
</dbReference>
<keyword evidence="4" id="KW-0378">Hydrolase</keyword>
<evidence type="ECO:0000256" key="2">
    <source>
        <dbReference type="SAM" id="SignalP"/>
    </source>
</evidence>
<evidence type="ECO:0000313" key="4">
    <source>
        <dbReference type="EMBL" id="PMD47678.1"/>
    </source>
</evidence>
<dbReference type="GO" id="GO:0004650">
    <property type="term" value="F:polygalacturonase activity"/>
    <property type="evidence" value="ECO:0007669"/>
    <property type="project" value="InterPro"/>
</dbReference>